<comment type="caution">
    <text evidence="2">The sequence shown here is derived from an EMBL/GenBank/DDBJ whole genome shotgun (WGS) entry which is preliminary data.</text>
</comment>
<dbReference type="SUPFAM" id="SSF48726">
    <property type="entry name" value="Immunoglobulin"/>
    <property type="match status" value="1"/>
</dbReference>
<evidence type="ECO:0000313" key="2">
    <source>
        <dbReference type="EMBL" id="KAJ8034580.1"/>
    </source>
</evidence>
<dbReference type="PROSITE" id="PS50835">
    <property type="entry name" value="IG_LIKE"/>
    <property type="match status" value="1"/>
</dbReference>
<keyword evidence="3" id="KW-1185">Reference proteome</keyword>
<reference evidence="2" key="1">
    <citation type="submission" date="2021-10" db="EMBL/GenBank/DDBJ databases">
        <title>Tropical sea cucumber genome reveals ecological adaptation and Cuvierian tubules defense mechanism.</title>
        <authorList>
            <person name="Chen T."/>
        </authorList>
    </citation>
    <scope>NUCLEOTIDE SEQUENCE</scope>
    <source>
        <strain evidence="2">Nanhai2018</strain>
        <tissue evidence="2">Muscle</tissue>
    </source>
</reference>
<protein>
    <recommendedName>
        <fullName evidence="1">Ig-like domain-containing protein</fullName>
    </recommendedName>
</protein>
<proteinExistence type="predicted"/>
<feature type="domain" description="Ig-like" evidence="1">
    <location>
        <begin position="24"/>
        <end position="103"/>
    </location>
</feature>
<dbReference type="Pfam" id="PF08204">
    <property type="entry name" value="V-set_CD47"/>
    <property type="match status" value="1"/>
</dbReference>
<dbReference type="Proteomes" id="UP001152320">
    <property type="component" value="Chromosome 10"/>
</dbReference>
<organism evidence="2 3">
    <name type="scientific">Holothuria leucospilota</name>
    <name type="common">Black long sea cucumber</name>
    <name type="synonym">Mertensiothuria leucospilota</name>
    <dbReference type="NCBI Taxonomy" id="206669"/>
    <lineage>
        <taxon>Eukaryota</taxon>
        <taxon>Metazoa</taxon>
        <taxon>Echinodermata</taxon>
        <taxon>Eleutherozoa</taxon>
        <taxon>Echinozoa</taxon>
        <taxon>Holothuroidea</taxon>
        <taxon>Aspidochirotacea</taxon>
        <taxon>Aspidochirotida</taxon>
        <taxon>Holothuriidae</taxon>
        <taxon>Holothuria</taxon>
    </lineage>
</organism>
<dbReference type="InterPro" id="IPR013270">
    <property type="entry name" value="CD47_Vset"/>
</dbReference>
<name>A0A9Q1BXR8_HOLLE</name>
<dbReference type="AlphaFoldDB" id="A0A9Q1BXR8"/>
<dbReference type="InterPro" id="IPR036179">
    <property type="entry name" value="Ig-like_dom_sf"/>
</dbReference>
<accession>A0A9Q1BXR8</accession>
<dbReference type="InterPro" id="IPR007110">
    <property type="entry name" value="Ig-like_dom"/>
</dbReference>
<sequence length="132" mass="14536">MHMLYLSSVLSMCLYSNIGFSSIPFIVRKTILFNTSVNINCSLTSNVSLKHVWWFNGKIIFANGIQPSEIGISNAQGNFMDKSGSYIHFDGFSEINSGIYTCTEGDVLNAIYHLDVELGTGGESYNSAEQCV</sequence>
<evidence type="ECO:0000313" key="3">
    <source>
        <dbReference type="Proteomes" id="UP001152320"/>
    </source>
</evidence>
<dbReference type="EMBL" id="JAIZAY010000010">
    <property type="protein sequence ID" value="KAJ8034580.1"/>
    <property type="molecule type" value="Genomic_DNA"/>
</dbReference>
<gene>
    <name evidence="2" type="ORF">HOLleu_21481</name>
</gene>
<evidence type="ECO:0000259" key="1">
    <source>
        <dbReference type="PROSITE" id="PS50835"/>
    </source>
</evidence>